<keyword evidence="1" id="KW-0805">Transcription regulation</keyword>
<evidence type="ECO:0000256" key="1">
    <source>
        <dbReference type="ARBA" id="ARBA00023015"/>
    </source>
</evidence>
<dbReference type="SUPFAM" id="SSF48008">
    <property type="entry name" value="GntR ligand-binding domain-like"/>
    <property type="match status" value="1"/>
</dbReference>
<dbReference type="SUPFAM" id="SSF46785">
    <property type="entry name" value="Winged helix' DNA-binding domain"/>
    <property type="match status" value="1"/>
</dbReference>
<evidence type="ECO:0000256" key="3">
    <source>
        <dbReference type="ARBA" id="ARBA00023163"/>
    </source>
</evidence>
<dbReference type="PROSITE" id="PS50949">
    <property type="entry name" value="HTH_GNTR"/>
    <property type="match status" value="1"/>
</dbReference>
<dbReference type="EMBL" id="CP017147">
    <property type="protein sequence ID" value="AOO84756.1"/>
    <property type="molecule type" value="Genomic_DNA"/>
</dbReference>
<keyword evidence="6" id="KW-1185">Reference proteome</keyword>
<dbReference type="InterPro" id="IPR036390">
    <property type="entry name" value="WH_DNA-bd_sf"/>
</dbReference>
<dbReference type="GO" id="GO:0003677">
    <property type="term" value="F:DNA binding"/>
    <property type="evidence" value="ECO:0007669"/>
    <property type="project" value="UniProtKB-KW"/>
</dbReference>
<sequence length="223" mass="24514">MSLTVAAQPLTQQIANHIRDLIIHDVLKPGERIREQPISEQLRVSRTPIREALQILATERLVDILPNRGAVVANPGVEDLRGMLKVYSMLDGLGGELACLSAQPAQVAEVEVQSGLLQLAFEAKDRSAYFQANQAFHLGIVAGSGNPTLVEIHGQLNLRLYRTRYLAVMQIKDWTSAAYQHADILKAFLDRDGPLLNRLLQAHLGFAWRQAEGVVETPALASA</sequence>
<keyword evidence="2" id="KW-0238">DNA-binding</keyword>
<dbReference type="InterPro" id="IPR011711">
    <property type="entry name" value="GntR_C"/>
</dbReference>
<dbReference type="PANTHER" id="PTHR43537:SF50">
    <property type="entry name" value="TRANSCRIPTIONAL REGULATORY PROTEIN"/>
    <property type="match status" value="1"/>
</dbReference>
<dbReference type="Pfam" id="PF00392">
    <property type="entry name" value="GntR"/>
    <property type="match status" value="1"/>
</dbReference>
<dbReference type="Pfam" id="PF07729">
    <property type="entry name" value="FCD"/>
    <property type="match status" value="1"/>
</dbReference>
<dbReference type="InterPro" id="IPR036388">
    <property type="entry name" value="WH-like_DNA-bd_sf"/>
</dbReference>
<dbReference type="CDD" id="cd07377">
    <property type="entry name" value="WHTH_GntR"/>
    <property type="match status" value="1"/>
</dbReference>
<evidence type="ECO:0000313" key="6">
    <source>
        <dbReference type="Proteomes" id="UP000094969"/>
    </source>
</evidence>
<protein>
    <recommendedName>
        <fullName evidence="4">HTH gntR-type domain-containing protein</fullName>
    </recommendedName>
</protein>
<dbReference type="SMART" id="SM00345">
    <property type="entry name" value="HTH_GNTR"/>
    <property type="match status" value="1"/>
</dbReference>
<gene>
    <name evidence="5" type="ORF">BHK69_24905</name>
</gene>
<dbReference type="Gene3D" id="1.20.120.530">
    <property type="entry name" value="GntR ligand-binding domain-like"/>
    <property type="match status" value="1"/>
</dbReference>
<dbReference type="Proteomes" id="UP000094969">
    <property type="component" value="Chromosome"/>
</dbReference>
<dbReference type="KEGG" id="bvv:BHK69_24905"/>
<dbReference type="SMART" id="SM00895">
    <property type="entry name" value="FCD"/>
    <property type="match status" value="1"/>
</dbReference>
<dbReference type="Gene3D" id="1.10.10.10">
    <property type="entry name" value="Winged helix-like DNA-binding domain superfamily/Winged helix DNA-binding domain"/>
    <property type="match status" value="1"/>
</dbReference>
<evidence type="ECO:0000259" key="4">
    <source>
        <dbReference type="PROSITE" id="PS50949"/>
    </source>
</evidence>
<reference evidence="5 6" key="1">
    <citation type="journal article" date="2015" name="Antonie Van Leeuwenhoek">
        <title>Bosea vaviloviae sp. nov., a new species of slow-growing rhizobia isolated from nodules of the relict species Vavilovia formosa (Stev.) Fed.</title>
        <authorList>
            <person name="Safronova V.I."/>
            <person name="Kuznetsova I.G."/>
            <person name="Sazanova A.L."/>
            <person name="Kimeklis A.K."/>
            <person name="Belimov A.A."/>
            <person name="Andronov E.E."/>
            <person name="Pinaev A.G."/>
            <person name="Chizhevskaya E.P."/>
            <person name="Pukhaev A.R."/>
            <person name="Popov K.P."/>
            <person name="Willems A."/>
            <person name="Tikhonovich I.A."/>
        </authorList>
    </citation>
    <scope>NUCLEOTIDE SEQUENCE [LARGE SCALE GENOMIC DNA]</scope>
    <source>
        <strain evidence="5 6">Vaf18</strain>
    </source>
</reference>
<evidence type="ECO:0000313" key="5">
    <source>
        <dbReference type="EMBL" id="AOO84756.1"/>
    </source>
</evidence>
<accession>A0A1D7UBK5</accession>
<dbReference type="InterPro" id="IPR000524">
    <property type="entry name" value="Tscrpt_reg_HTH_GntR"/>
</dbReference>
<dbReference type="AlphaFoldDB" id="A0A1D7UBK5"/>
<dbReference type="PANTHER" id="PTHR43537">
    <property type="entry name" value="TRANSCRIPTIONAL REGULATOR, GNTR FAMILY"/>
    <property type="match status" value="1"/>
</dbReference>
<dbReference type="GO" id="GO:0003700">
    <property type="term" value="F:DNA-binding transcription factor activity"/>
    <property type="evidence" value="ECO:0007669"/>
    <property type="project" value="InterPro"/>
</dbReference>
<name>A0A1D7UBK5_9HYPH</name>
<dbReference type="STRING" id="1526658.BHK69_24905"/>
<dbReference type="InterPro" id="IPR008920">
    <property type="entry name" value="TF_FadR/GntR_C"/>
</dbReference>
<evidence type="ECO:0000256" key="2">
    <source>
        <dbReference type="ARBA" id="ARBA00023125"/>
    </source>
</evidence>
<organism evidence="5 6">
    <name type="scientific">Bosea vaviloviae</name>
    <dbReference type="NCBI Taxonomy" id="1526658"/>
    <lineage>
        <taxon>Bacteria</taxon>
        <taxon>Pseudomonadati</taxon>
        <taxon>Pseudomonadota</taxon>
        <taxon>Alphaproteobacteria</taxon>
        <taxon>Hyphomicrobiales</taxon>
        <taxon>Boseaceae</taxon>
        <taxon>Bosea</taxon>
    </lineage>
</organism>
<keyword evidence="3" id="KW-0804">Transcription</keyword>
<proteinExistence type="predicted"/>
<feature type="domain" description="HTH gntR-type" evidence="4">
    <location>
        <begin position="8"/>
        <end position="75"/>
    </location>
</feature>